<dbReference type="AlphaFoldDB" id="A0AAV2Q5K5"/>
<evidence type="ECO:0000256" key="2">
    <source>
        <dbReference type="SAM" id="SignalP"/>
    </source>
</evidence>
<feature type="signal peptide" evidence="2">
    <location>
        <begin position="1"/>
        <end position="27"/>
    </location>
</feature>
<evidence type="ECO:0000313" key="3">
    <source>
        <dbReference type="EMBL" id="CAL4071851.1"/>
    </source>
</evidence>
<feature type="region of interest" description="Disordered" evidence="1">
    <location>
        <begin position="138"/>
        <end position="244"/>
    </location>
</feature>
<dbReference type="EMBL" id="CAXKWB010004055">
    <property type="protein sequence ID" value="CAL4071851.1"/>
    <property type="molecule type" value="Genomic_DNA"/>
</dbReference>
<comment type="caution">
    <text evidence="3">The sequence shown here is derived from an EMBL/GenBank/DDBJ whole genome shotgun (WGS) entry which is preliminary data.</text>
</comment>
<accession>A0AAV2Q5K5</accession>
<reference evidence="3 4" key="1">
    <citation type="submission" date="2024-05" db="EMBL/GenBank/DDBJ databases">
        <authorList>
            <person name="Wallberg A."/>
        </authorList>
    </citation>
    <scope>NUCLEOTIDE SEQUENCE [LARGE SCALE GENOMIC DNA]</scope>
</reference>
<feature type="chain" id="PRO_5043696537" evidence="2">
    <location>
        <begin position="28"/>
        <end position="326"/>
    </location>
</feature>
<name>A0AAV2Q5K5_MEGNR</name>
<keyword evidence="4" id="KW-1185">Reference proteome</keyword>
<sequence length="326" mass="33745">MVTSRATTASAALVLVALVVVVHQAAAGVRNTQQGPGRGANRGGILYGQSRNGESSWAACKEPVCQEVGSQAEGLLRLKDLRNYIVETMRLMDSLVTSVDAELVNQGADIAKFVGPLCRNSHEMLLNISTPSANANLEMGVNGPLSQNVDRFTTQNTEPTGSKTSGRRQAKLDSMWEQDAEQGEFDQETSESRVHVTYSTSDSSSNKIRPSGSDGRQQRPVDGTSHQYGPHGSTGIVTNAGIPSTSGGGGGGGYGGANTVSGGGSGKGRAVTYTGFGSGGNGGRVVDSSGCKGVERGSTHWVPGLDGWCATNCPTGYCPETHCVCS</sequence>
<feature type="compositionally biased region" description="Polar residues" evidence="1">
    <location>
        <begin position="144"/>
        <end position="164"/>
    </location>
</feature>
<protein>
    <submittedName>
        <fullName evidence="3">Uncharacterized protein</fullName>
    </submittedName>
</protein>
<keyword evidence="2" id="KW-0732">Signal</keyword>
<evidence type="ECO:0000313" key="4">
    <source>
        <dbReference type="Proteomes" id="UP001497623"/>
    </source>
</evidence>
<feature type="compositionally biased region" description="Polar residues" evidence="1">
    <location>
        <begin position="197"/>
        <end position="208"/>
    </location>
</feature>
<gene>
    <name evidence="3" type="ORF">MNOR_LOCUS8667</name>
</gene>
<evidence type="ECO:0000256" key="1">
    <source>
        <dbReference type="SAM" id="MobiDB-lite"/>
    </source>
</evidence>
<dbReference type="Proteomes" id="UP001497623">
    <property type="component" value="Unassembled WGS sequence"/>
</dbReference>
<organism evidence="3 4">
    <name type="scientific">Meganyctiphanes norvegica</name>
    <name type="common">Northern krill</name>
    <name type="synonym">Thysanopoda norvegica</name>
    <dbReference type="NCBI Taxonomy" id="48144"/>
    <lineage>
        <taxon>Eukaryota</taxon>
        <taxon>Metazoa</taxon>
        <taxon>Ecdysozoa</taxon>
        <taxon>Arthropoda</taxon>
        <taxon>Crustacea</taxon>
        <taxon>Multicrustacea</taxon>
        <taxon>Malacostraca</taxon>
        <taxon>Eumalacostraca</taxon>
        <taxon>Eucarida</taxon>
        <taxon>Euphausiacea</taxon>
        <taxon>Euphausiidae</taxon>
        <taxon>Meganyctiphanes</taxon>
    </lineage>
</organism>
<proteinExistence type="predicted"/>
<feature type="compositionally biased region" description="Acidic residues" evidence="1">
    <location>
        <begin position="176"/>
        <end position="189"/>
    </location>
</feature>